<dbReference type="InterPro" id="IPR000326">
    <property type="entry name" value="PAP2/HPO"/>
</dbReference>
<dbReference type="RefSeq" id="WP_345014002.1">
    <property type="nucleotide sequence ID" value="NZ_BAABFC010000020.1"/>
</dbReference>
<comment type="subcellular location">
    <subcellularLocation>
        <location evidence="1">Cell membrane</location>
        <topology evidence="1">Multi-pass membrane protein</topology>
    </subcellularLocation>
</comment>
<dbReference type="InterPro" id="IPR036938">
    <property type="entry name" value="PAP2/HPO_sf"/>
</dbReference>
<protein>
    <recommendedName>
        <fullName evidence="2">undecaprenyl-diphosphate phosphatase</fullName>
        <ecNumber evidence="2">3.6.1.27</ecNumber>
    </recommendedName>
    <alternativeName>
        <fullName evidence="8">Undecaprenyl pyrophosphate phosphatase</fullName>
    </alternativeName>
</protein>
<evidence type="ECO:0000313" key="13">
    <source>
        <dbReference type="Proteomes" id="UP001501321"/>
    </source>
</evidence>
<keyword evidence="3" id="KW-1003">Cell membrane</keyword>
<dbReference type="PANTHER" id="PTHR14969">
    <property type="entry name" value="SPHINGOSINE-1-PHOSPHATE PHOSPHOHYDROLASE"/>
    <property type="match status" value="1"/>
</dbReference>
<reference evidence="13" key="1">
    <citation type="journal article" date="2019" name="Int. J. Syst. Evol. Microbiol.">
        <title>The Global Catalogue of Microorganisms (GCM) 10K type strain sequencing project: providing services to taxonomists for standard genome sequencing and annotation.</title>
        <authorList>
            <consortium name="The Broad Institute Genomics Platform"/>
            <consortium name="The Broad Institute Genome Sequencing Center for Infectious Disease"/>
            <person name="Wu L."/>
            <person name="Ma J."/>
        </authorList>
    </citation>
    <scope>NUCLEOTIDE SEQUENCE [LARGE SCALE GENOMIC DNA]</scope>
    <source>
        <strain evidence="13">JCM 32226</strain>
    </source>
</reference>
<dbReference type="Pfam" id="PF01569">
    <property type="entry name" value="PAP2"/>
    <property type="match status" value="1"/>
</dbReference>
<comment type="caution">
    <text evidence="12">The sequence shown here is derived from an EMBL/GenBank/DDBJ whole genome shotgun (WGS) entry which is preliminary data.</text>
</comment>
<evidence type="ECO:0000256" key="2">
    <source>
        <dbReference type="ARBA" id="ARBA00012374"/>
    </source>
</evidence>
<feature type="transmembrane region" description="Helical" evidence="10">
    <location>
        <begin position="142"/>
        <end position="163"/>
    </location>
</feature>
<evidence type="ECO:0000259" key="11">
    <source>
        <dbReference type="SMART" id="SM00014"/>
    </source>
</evidence>
<keyword evidence="6 10" id="KW-1133">Transmembrane helix</keyword>
<feature type="transmembrane region" description="Helical" evidence="10">
    <location>
        <begin position="107"/>
        <end position="130"/>
    </location>
</feature>
<dbReference type="EMBL" id="BAABFC010000020">
    <property type="protein sequence ID" value="GAA4502377.1"/>
    <property type="molecule type" value="Genomic_DNA"/>
</dbReference>
<evidence type="ECO:0000256" key="4">
    <source>
        <dbReference type="ARBA" id="ARBA00022692"/>
    </source>
</evidence>
<organism evidence="12 13">
    <name type="scientific">Pseudaeromonas paramecii</name>
    <dbReference type="NCBI Taxonomy" id="2138166"/>
    <lineage>
        <taxon>Bacteria</taxon>
        <taxon>Pseudomonadati</taxon>
        <taxon>Pseudomonadota</taxon>
        <taxon>Gammaproteobacteria</taxon>
        <taxon>Aeromonadales</taxon>
        <taxon>Aeromonadaceae</taxon>
        <taxon>Pseudaeromonas</taxon>
    </lineage>
</organism>
<evidence type="ECO:0000256" key="8">
    <source>
        <dbReference type="ARBA" id="ARBA00032707"/>
    </source>
</evidence>
<feature type="domain" description="Phosphatidic acid phosphatase type 2/haloperoxidase" evidence="11">
    <location>
        <begin position="58"/>
        <end position="163"/>
    </location>
</feature>
<sequence length="165" mass="18070">MNLIQRWDFTLCRLCLTHGYNQAQARICRRVSRTGDGHAYLLLGLLACWLDDEQGLNFLLTALLAFAIELPLYLLLKNLLCRERPQGLPVFIRPSDRYSLPSGHTAAAFLMACLVSHFYPAATPLAFAWASCIGASRLLLGVHYLSDLIAGGVLGTSAALLVLPA</sequence>
<dbReference type="SMART" id="SM00014">
    <property type="entry name" value="acidPPc"/>
    <property type="match status" value="1"/>
</dbReference>
<accession>A0ABP8QFN5</accession>
<evidence type="ECO:0000256" key="3">
    <source>
        <dbReference type="ARBA" id="ARBA00022475"/>
    </source>
</evidence>
<evidence type="ECO:0000256" key="6">
    <source>
        <dbReference type="ARBA" id="ARBA00022989"/>
    </source>
</evidence>
<comment type="catalytic activity">
    <reaction evidence="9">
        <text>di-trans,octa-cis-undecaprenyl diphosphate + H2O = di-trans,octa-cis-undecaprenyl phosphate + phosphate + H(+)</text>
        <dbReference type="Rhea" id="RHEA:28094"/>
        <dbReference type="ChEBI" id="CHEBI:15377"/>
        <dbReference type="ChEBI" id="CHEBI:15378"/>
        <dbReference type="ChEBI" id="CHEBI:43474"/>
        <dbReference type="ChEBI" id="CHEBI:58405"/>
        <dbReference type="ChEBI" id="CHEBI:60392"/>
        <dbReference type="EC" id="3.6.1.27"/>
    </reaction>
</comment>
<keyword evidence="5" id="KW-0378">Hydrolase</keyword>
<dbReference type="CDD" id="cd01610">
    <property type="entry name" value="PAP2_like"/>
    <property type="match status" value="1"/>
</dbReference>
<dbReference type="Proteomes" id="UP001501321">
    <property type="component" value="Unassembled WGS sequence"/>
</dbReference>
<evidence type="ECO:0000313" key="12">
    <source>
        <dbReference type="EMBL" id="GAA4502377.1"/>
    </source>
</evidence>
<evidence type="ECO:0000256" key="9">
    <source>
        <dbReference type="ARBA" id="ARBA00047594"/>
    </source>
</evidence>
<keyword evidence="13" id="KW-1185">Reference proteome</keyword>
<gene>
    <name evidence="12" type="ORF">GCM10023095_26930</name>
</gene>
<dbReference type="Gene3D" id="1.20.144.10">
    <property type="entry name" value="Phosphatidic acid phosphatase type 2/haloperoxidase"/>
    <property type="match status" value="1"/>
</dbReference>
<dbReference type="EC" id="3.6.1.27" evidence="2"/>
<keyword evidence="7 10" id="KW-0472">Membrane</keyword>
<evidence type="ECO:0000256" key="1">
    <source>
        <dbReference type="ARBA" id="ARBA00004651"/>
    </source>
</evidence>
<evidence type="ECO:0000256" key="7">
    <source>
        <dbReference type="ARBA" id="ARBA00023136"/>
    </source>
</evidence>
<proteinExistence type="predicted"/>
<name>A0ABP8QFN5_9GAMM</name>
<keyword evidence="4 10" id="KW-0812">Transmembrane</keyword>
<dbReference type="SUPFAM" id="SSF48317">
    <property type="entry name" value="Acid phosphatase/Vanadium-dependent haloperoxidase"/>
    <property type="match status" value="1"/>
</dbReference>
<evidence type="ECO:0000256" key="5">
    <source>
        <dbReference type="ARBA" id="ARBA00022801"/>
    </source>
</evidence>
<dbReference type="PANTHER" id="PTHR14969:SF62">
    <property type="entry name" value="DECAPRENYLPHOSPHORYL-5-PHOSPHORIBOSE PHOSPHATASE RV3807C-RELATED"/>
    <property type="match status" value="1"/>
</dbReference>
<feature type="transmembrane region" description="Helical" evidence="10">
    <location>
        <begin position="55"/>
        <end position="76"/>
    </location>
</feature>
<evidence type="ECO:0000256" key="10">
    <source>
        <dbReference type="SAM" id="Phobius"/>
    </source>
</evidence>